<evidence type="ECO:0000313" key="3">
    <source>
        <dbReference type="EMBL" id="KAK5699925.1"/>
    </source>
</evidence>
<protein>
    <submittedName>
        <fullName evidence="3">Uncharacterized protein</fullName>
    </submittedName>
</protein>
<dbReference type="AlphaFoldDB" id="A0AAN7VRL0"/>
<evidence type="ECO:0000313" key="4">
    <source>
        <dbReference type="Proteomes" id="UP001310594"/>
    </source>
</evidence>
<proteinExistence type="predicted"/>
<sequence>MKLTAALLIVMATASLAEQSNVTKEQAEVPSIVRAPLLHLGFAWNGVGKWTEQAVDSVKGELNKVDLSGPGKWFIQASHSIGVWTKQAAKNVKAEIEEIVHQVGKKIWSWAYQALLSIKAKIEDLDMTGPNKCIHVTARYVQLAIRGMSSQGFPGWLKQATKELGIQSALHELQYVKLEELAAEAWPSIPDGVDVASLGTLGFDEDGAGAKPLKASMQPYLVGAVPAEGWLAHLIGAEAAKHGVKIWNGDPQYWFGRWRLDHGGRSASSMKHSRRKKSAKRKMNSQRSAGLGFATRSVAKARIDLKACRP</sequence>
<evidence type="ECO:0000256" key="2">
    <source>
        <dbReference type="SAM" id="SignalP"/>
    </source>
</evidence>
<feature type="compositionally biased region" description="Basic residues" evidence="1">
    <location>
        <begin position="271"/>
        <end position="284"/>
    </location>
</feature>
<keyword evidence="2" id="KW-0732">Signal</keyword>
<accession>A0AAN7VRL0</accession>
<feature type="chain" id="PRO_5042940458" evidence="2">
    <location>
        <begin position="18"/>
        <end position="310"/>
    </location>
</feature>
<reference evidence="3" key="1">
    <citation type="submission" date="2023-08" db="EMBL/GenBank/DDBJ databases">
        <title>Black Yeasts Isolated from many extreme environments.</title>
        <authorList>
            <person name="Coleine C."/>
            <person name="Stajich J.E."/>
            <person name="Selbmann L."/>
        </authorList>
    </citation>
    <scope>NUCLEOTIDE SEQUENCE</scope>
    <source>
        <strain evidence="3">CCFEE 5810</strain>
    </source>
</reference>
<feature type="region of interest" description="Disordered" evidence="1">
    <location>
        <begin position="264"/>
        <end position="288"/>
    </location>
</feature>
<organism evidence="3 4">
    <name type="scientific">Elasticomyces elasticus</name>
    <dbReference type="NCBI Taxonomy" id="574655"/>
    <lineage>
        <taxon>Eukaryota</taxon>
        <taxon>Fungi</taxon>
        <taxon>Dikarya</taxon>
        <taxon>Ascomycota</taxon>
        <taxon>Pezizomycotina</taxon>
        <taxon>Dothideomycetes</taxon>
        <taxon>Dothideomycetidae</taxon>
        <taxon>Mycosphaerellales</taxon>
        <taxon>Teratosphaeriaceae</taxon>
        <taxon>Elasticomyces</taxon>
    </lineage>
</organism>
<feature type="signal peptide" evidence="2">
    <location>
        <begin position="1"/>
        <end position="17"/>
    </location>
</feature>
<evidence type="ECO:0000256" key="1">
    <source>
        <dbReference type="SAM" id="MobiDB-lite"/>
    </source>
</evidence>
<dbReference type="EMBL" id="JAVRQU010000008">
    <property type="protein sequence ID" value="KAK5699925.1"/>
    <property type="molecule type" value="Genomic_DNA"/>
</dbReference>
<comment type="caution">
    <text evidence="3">The sequence shown here is derived from an EMBL/GenBank/DDBJ whole genome shotgun (WGS) entry which is preliminary data.</text>
</comment>
<gene>
    <name evidence="3" type="ORF">LTR97_006059</name>
</gene>
<name>A0AAN7VRL0_9PEZI</name>
<dbReference type="Proteomes" id="UP001310594">
    <property type="component" value="Unassembled WGS sequence"/>
</dbReference>